<organism evidence="2 3">
    <name type="scientific">Saccharothrix longispora</name>
    <dbReference type="NCBI Taxonomy" id="33920"/>
    <lineage>
        <taxon>Bacteria</taxon>
        <taxon>Bacillati</taxon>
        <taxon>Actinomycetota</taxon>
        <taxon>Actinomycetes</taxon>
        <taxon>Pseudonocardiales</taxon>
        <taxon>Pseudonocardiaceae</taxon>
        <taxon>Saccharothrix</taxon>
    </lineage>
</organism>
<keyword evidence="1" id="KW-1133">Transmembrane helix</keyword>
<keyword evidence="3" id="KW-1185">Reference proteome</keyword>
<reference evidence="2 3" key="1">
    <citation type="submission" date="2023-07" db="EMBL/GenBank/DDBJ databases">
        <title>Sequencing the genomes of 1000 actinobacteria strains.</title>
        <authorList>
            <person name="Klenk H.-P."/>
        </authorList>
    </citation>
    <scope>NUCLEOTIDE SEQUENCE [LARGE SCALE GENOMIC DNA]</scope>
    <source>
        <strain evidence="2 3">DSM 43749</strain>
    </source>
</reference>
<accession>A0ABU1PV32</accession>
<feature type="transmembrane region" description="Helical" evidence="1">
    <location>
        <begin position="24"/>
        <end position="45"/>
    </location>
</feature>
<evidence type="ECO:0000313" key="2">
    <source>
        <dbReference type="EMBL" id="MDR6594507.1"/>
    </source>
</evidence>
<evidence type="ECO:0000256" key="1">
    <source>
        <dbReference type="SAM" id="Phobius"/>
    </source>
</evidence>
<dbReference type="EMBL" id="JAVDSG010000001">
    <property type="protein sequence ID" value="MDR6594507.1"/>
    <property type="molecule type" value="Genomic_DNA"/>
</dbReference>
<keyword evidence="1" id="KW-0472">Membrane</keyword>
<proteinExistence type="predicted"/>
<keyword evidence="1" id="KW-0812">Transmembrane</keyword>
<sequence>MLTGFFDRCQPGEDCAVRLRMGSIGVLIVVAALLGFSTTASAVVYQTVSNRFGDMAGWEPVGNRMLVCDNSRQNGTAVGILEVIGGNTHVLIDGNGAPDPCEYRGFNVDDSKRANLWVCTNSTRNDCSIRYNITV</sequence>
<gene>
    <name evidence="2" type="ORF">J2S66_002891</name>
</gene>
<dbReference type="RefSeq" id="WP_310307511.1">
    <property type="nucleotide sequence ID" value="NZ_JAVDSG010000001.1"/>
</dbReference>
<dbReference type="Proteomes" id="UP001268819">
    <property type="component" value="Unassembled WGS sequence"/>
</dbReference>
<comment type="caution">
    <text evidence="2">The sequence shown here is derived from an EMBL/GenBank/DDBJ whole genome shotgun (WGS) entry which is preliminary data.</text>
</comment>
<name>A0ABU1PV32_9PSEU</name>
<evidence type="ECO:0000313" key="3">
    <source>
        <dbReference type="Proteomes" id="UP001268819"/>
    </source>
</evidence>
<protein>
    <submittedName>
        <fullName evidence="2">Uncharacterized protein</fullName>
    </submittedName>
</protein>